<evidence type="ECO:0000259" key="8">
    <source>
        <dbReference type="PROSITE" id="PS50885"/>
    </source>
</evidence>
<dbReference type="InterPro" id="IPR010559">
    <property type="entry name" value="Sig_transdc_His_kin_internal"/>
</dbReference>
<dbReference type="SMART" id="SM00387">
    <property type="entry name" value="HATPase_c"/>
    <property type="match status" value="1"/>
</dbReference>
<dbReference type="Pfam" id="PF02518">
    <property type="entry name" value="HATPase_c"/>
    <property type="match status" value="1"/>
</dbReference>
<dbReference type="InterPro" id="IPR003660">
    <property type="entry name" value="HAMP_dom"/>
</dbReference>
<dbReference type="Pfam" id="PF06580">
    <property type="entry name" value="His_kinase"/>
    <property type="match status" value="1"/>
</dbReference>
<evidence type="ECO:0000313" key="10">
    <source>
        <dbReference type="Proteomes" id="UP000295636"/>
    </source>
</evidence>
<name>A0A4R5KEK1_9BACL</name>
<evidence type="ECO:0000256" key="1">
    <source>
        <dbReference type="ARBA" id="ARBA00004651"/>
    </source>
</evidence>
<keyword evidence="7" id="KW-0812">Transmembrane</keyword>
<keyword evidence="5 9" id="KW-0418">Kinase</keyword>
<dbReference type="GO" id="GO:0005886">
    <property type="term" value="C:plasma membrane"/>
    <property type="evidence" value="ECO:0007669"/>
    <property type="project" value="UniProtKB-SubCell"/>
</dbReference>
<feature type="transmembrane region" description="Helical" evidence="7">
    <location>
        <begin position="337"/>
        <end position="357"/>
    </location>
</feature>
<dbReference type="Gene3D" id="6.10.340.10">
    <property type="match status" value="1"/>
</dbReference>
<comment type="subcellular location">
    <subcellularLocation>
        <location evidence="1">Cell membrane</location>
        <topology evidence="1">Multi-pass membrane protein</topology>
    </subcellularLocation>
</comment>
<dbReference type="EMBL" id="SMRT01000020">
    <property type="protein sequence ID" value="TDF92570.1"/>
    <property type="molecule type" value="Genomic_DNA"/>
</dbReference>
<dbReference type="InterPro" id="IPR003594">
    <property type="entry name" value="HATPase_dom"/>
</dbReference>
<dbReference type="Gene3D" id="3.30.565.10">
    <property type="entry name" value="Histidine kinase-like ATPase, C-terminal domain"/>
    <property type="match status" value="1"/>
</dbReference>
<accession>A0A4R5KEK1</accession>
<dbReference type="PANTHER" id="PTHR34220">
    <property type="entry name" value="SENSOR HISTIDINE KINASE YPDA"/>
    <property type="match status" value="1"/>
</dbReference>
<keyword evidence="6 7" id="KW-0472">Membrane</keyword>
<dbReference type="InterPro" id="IPR036890">
    <property type="entry name" value="HATPase_C_sf"/>
</dbReference>
<dbReference type="GO" id="GO:0000155">
    <property type="term" value="F:phosphorelay sensor kinase activity"/>
    <property type="evidence" value="ECO:0007669"/>
    <property type="project" value="InterPro"/>
</dbReference>
<reference evidence="9 10" key="1">
    <citation type="submission" date="2019-03" db="EMBL/GenBank/DDBJ databases">
        <title>This is whole genome sequence of Paenibacillus sp MS74 strain.</title>
        <authorList>
            <person name="Trinh H.N."/>
        </authorList>
    </citation>
    <scope>NUCLEOTIDE SEQUENCE [LARGE SCALE GENOMIC DNA]</scope>
    <source>
        <strain evidence="9 10">MS74</strain>
    </source>
</reference>
<dbReference type="AlphaFoldDB" id="A0A4R5KEK1"/>
<proteinExistence type="predicted"/>
<evidence type="ECO:0000313" key="9">
    <source>
        <dbReference type="EMBL" id="TDF92570.1"/>
    </source>
</evidence>
<dbReference type="PANTHER" id="PTHR34220:SF7">
    <property type="entry name" value="SENSOR HISTIDINE KINASE YPDA"/>
    <property type="match status" value="1"/>
</dbReference>
<evidence type="ECO:0000256" key="3">
    <source>
        <dbReference type="ARBA" id="ARBA00022553"/>
    </source>
</evidence>
<dbReference type="PROSITE" id="PS50885">
    <property type="entry name" value="HAMP"/>
    <property type="match status" value="1"/>
</dbReference>
<keyword evidence="2" id="KW-1003">Cell membrane</keyword>
<comment type="caution">
    <text evidence="9">The sequence shown here is derived from an EMBL/GenBank/DDBJ whole genome shotgun (WGS) entry which is preliminary data.</text>
</comment>
<keyword evidence="4" id="KW-0808">Transferase</keyword>
<dbReference type="Proteomes" id="UP000295636">
    <property type="component" value="Unassembled WGS sequence"/>
</dbReference>
<feature type="transmembrane region" description="Helical" evidence="7">
    <location>
        <begin position="57"/>
        <end position="76"/>
    </location>
</feature>
<sequence>MPGGRLQGLSLFQQGVQEVVRRYAIALPEEPDGPILWRRQRMRRMRIIARLNLRKQLLLLIGISTLMIFSLQLYYYSKFYGLAEDKENVHTAKMIRQVEENVTSFSQDIKDAALAASYNTVIHDYMGSDDPIYRLKLNKNVLEITSGIKSSNKNIESIVLVDKERNITGASSPFDYMILEELEKKYRPDMRRPESQFFGKIYNSEKMEKAAYLYAHPVFSSLNDTADFAELGMVIVVYKTEILDRILTDIKATPSSLLLILDNEQRIVAADERAMKGSLFDTALLDGIGSDSKDHKIDYNQKLTHVQVKEMALLNWKIVSLIPVNEMTDELRWIRNVGLMIGAAMTLLIFIMGLLFIRSVTIPFGRIVRFVNFIGNNGGKQRLKLPVQNEMGILSAEINKMLDKLDETNEKFIQAKTSLYQMEIAKKQAELSFLQSQINPHFLYNTLECIRSIGLASRVMEIVEISTSMAQIFRYSIKEDNFVRIRNELECIQDYLRIMSIRFMDKFSVNIRIDEQILDKRMPKMILQPVVENAVYHGLERKNGKGVLTVTGIITESRTIRFEIADSGKGMKAEELMQLRQSLQASDPNEGDMASRGLGLLNIHQRIRLAFGEPYGIEINSIDNEGTQVFVHIPILENGAE</sequence>
<keyword evidence="7" id="KW-1133">Transmembrane helix</keyword>
<dbReference type="InterPro" id="IPR050640">
    <property type="entry name" value="Bact_2-comp_sensor_kinase"/>
</dbReference>
<evidence type="ECO:0000256" key="5">
    <source>
        <dbReference type="ARBA" id="ARBA00022777"/>
    </source>
</evidence>
<gene>
    <name evidence="9" type="ORF">E1757_29760</name>
</gene>
<protein>
    <submittedName>
        <fullName evidence="9">Sensor histidine kinase</fullName>
    </submittedName>
</protein>
<keyword evidence="3" id="KW-0597">Phosphoprotein</keyword>
<evidence type="ECO:0000256" key="6">
    <source>
        <dbReference type="ARBA" id="ARBA00023136"/>
    </source>
</evidence>
<feature type="domain" description="HAMP" evidence="8">
    <location>
        <begin position="358"/>
        <end position="410"/>
    </location>
</feature>
<keyword evidence="10" id="KW-1185">Reference proteome</keyword>
<evidence type="ECO:0000256" key="2">
    <source>
        <dbReference type="ARBA" id="ARBA00022475"/>
    </source>
</evidence>
<evidence type="ECO:0000256" key="7">
    <source>
        <dbReference type="SAM" id="Phobius"/>
    </source>
</evidence>
<evidence type="ECO:0000256" key="4">
    <source>
        <dbReference type="ARBA" id="ARBA00022679"/>
    </source>
</evidence>
<dbReference type="OrthoDB" id="9809348at2"/>
<organism evidence="9 10">
    <name type="scientific">Paenibacillus piri</name>
    <dbReference type="NCBI Taxonomy" id="2547395"/>
    <lineage>
        <taxon>Bacteria</taxon>
        <taxon>Bacillati</taxon>
        <taxon>Bacillota</taxon>
        <taxon>Bacilli</taxon>
        <taxon>Bacillales</taxon>
        <taxon>Paenibacillaceae</taxon>
        <taxon>Paenibacillus</taxon>
    </lineage>
</organism>
<dbReference type="SUPFAM" id="SSF55874">
    <property type="entry name" value="ATPase domain of HSP90 chaperone/DNA topoisomerase II/histidine kinase"/>
    <property type="match status" value="1"/>
</dbReference>